<feature type="domain" description="AB hydrolase-1" evidence="2">
    <location>
        <begin position="37"/>
        <end position="249"/>
    </location>
</feature>
<evidence type="ECO:0000313" key="3">
    <source>
        <dbReference type="EMBL" id="QHV99377.1"/>
    </source>
</evidence>
<dbReference type="Gene3D" id="3.40.50.1820">
    <property type="entry name" value="alpha/beta hydrolase"/>
    <property type="match status" value="1"/>
</dbReference>
<dbReference type="EMBL" id="CP045997">
    <property type="protein sequence ID" value="QHV99377.1"/>
    <property type="molecule type" value="Genomic_DNA"/>
</dbReference>
<protein>
    <submittedName>
        <fullName evidence="3">Alpha/beta fold hydrolase</fullName>
    </submittedName>
</protein>
<evidence type="ECO:0000256" key="1">
    <source>
        <dbReference type="SAM" id="SignalP"/>
    </source>
</evidence>
<evidence type="ECO:0000313" key="4">
    <source>
        <dbReference type="Proteomes" id="UP000464577"/>
    </source>
</evidence>
<keyword evidence="3" id="KW-0378">Hydrolase</keyword>
<keyword evidence="4" id="KW-1185">Reference proteome</keyword>
<dbReference type="InterPro" id="IPR000073">
    <property type="entry name" value="AB_hydrolase_1"/>
</dbReference>
<dbReference type="InterPro" id="IPR052897">
    <property type="entry name" value="Sec-Metab_Biosynth_Hydrolase"/>
</dbReference>
<feature type="signal peptide" evidence="1">
    <location>
        <begin position="1"/>
        <end position="27"/>
    </location>
</feature>
<accession>A0A6P1W5R3</accession>
<dbReference type="GO" id="GO:0016787">
    <property type="term" value="F:hydrolase activity"/>
    <property type="evidence" value="ECO:0007669"/>
    <property type="project" value="UniProtKB-KW"/>
</dbReference>
<dbReference type="SUPFAM" id="SSF53474">
    <property type="entry name" value="alpha/beta-Hydrolases"/>
    <property type="match status" value="1"/>
</dbReference>
<feature type="chain" id="PRO_5027111113" evidence="1">
    <location>
        <begin position="28"/>
        <end position="261"/>
    </location>
</feature>
<dbReference type="PANTHER" id="PTHR37017">
    <property type="entry name" value="AB HYDROLASE-1 DOMAIN-CONTAINING PROTEIN-RELATED"/>
    <property type="match status" value="1"/>
</dbReference>
<dbReference type="AlphaFoldDB" id="A0A6P1W5R3"/>
<name>A0A6P1W5R3_9BACT</name>
<evidence type="ECO:0000259" key="2">
    <source>
        <dbReference type="Pfam" id="PF12697"/>
    </source>
</evidence>
<dbReference type="Proteomes" id="UP000464577">
    <property type="component" value="Chromosome"/>
</dbReference>
<reference evidence="3 4" key="1">
    <citation type="submission" date="2019-11" db="EMBL/GenBank/DDBJ databases">
        <title>Spirosoma endbachense sp. nov., isolated from a natural salt meadow.</title>
        <authorList>
            <person name="Rojas J."/>
            <person name="Ambika Manirajan B."/>
            <person name="Ratering S."/>
            <person name="Suarez C."/>
            <person name="Geissler-Plaum R."/>
            <person name="Schnell S."/>
        </authorList>
    </citation>
    <scope>NUCLEOTIDE SEQUENCE [LARGE SCALE GENOMIC DNA]</scope>
    <source>
        <strain evidence="3 4">I-24</strain>
    </source>
</reference>
<sequence length="261" mass="27622">MLTRQRILLTALFITGLVADFSNQLYAQSAPVGVKNIVLVHGAWADGSNWAKIIPMLEAKGYQVTAVQNPLTSLEDDVAATKRVIAVQDGPVLLVAHSWGGVVITQAGNDPKVLGLVYVAAFAPGDNESLTDAAKAFPPAPGPGEGRPDGAGFVTLTAKGVHQYFCPDLTTAERNVILATQGPLAIDVGNQKVAKAAWKTKPTWYLVASEDQMINPDLERSFAKNMKAKTLVLKSSHVPMLSQPAKVAAFITEAAGTVKPN</sequence>
<dbReference type="PANTHER" id="PTHR37017:SF11">
    <property type="entry name" value="ESTERASE_LIPASE_THIOESTERASE DOMAIN-CONTAINING PROTEIN"/>
    <property type="match status" value="1"/>
</dbReference>
<proteinExistence type="predicted"/>
<dbReference type="KEGG" id="senf:GJR95_32120"/>
<dbReference type="InterPro" id="IPR029058">
    <property type="entry name" value="AB_hydrolase_fold"/>
</dbReference>
<gene>
    <name evidence="3" type="ORF">GJR95_32120</name>
</gene>
<dbReference type="Pfam" id="PF12697">
    <property type="entry name" value="Abhydrolase_6"/>
    <property type="match status" value="1"/>
</dbReference>
<dbReference type="RefSeq" id="WP_162389780.1">
    <property type="nucleotide sequence ID" value="NZ_CP045997.1"/>
</dbReference>
<organism evidence="3 4">
    <name type="scientific">Spirosoma endbachense</name>
    <dbReference type="NCBI Taxonomy" id="2666025"/>
    <lineage>
        <taxon>Bacteria</taxon>
        <taxon>Pseudomonadati</taxon>
        <taxon>Bacteroidota</taxon>
        <taxon>Cytophagia</taxon>
        <taxon>Cytophagales</taxon>
        <taxon>Cytophagaceae</taxon>
        <taxon>Spirosoma</taxon>
    </lineage>
</organism>
<keyword evidence="1" id="KW-0732">Signal</keyword>